<organism evidence="1 2">
    <name type="scientific">Glossina austeni</name>
    <name type="common">Savannah tsetse fly</name>
    <dbReference type="NCBI Taxonomy" id="7395"/>
    <lineage>
        <taxon>Eukaryota</taxon>
        <taxon>Metazoa</taxon>
        <taxon>Ecdysozoa</taxon>
        <taxon>Arthropoda</taxon>
        <taxon>Hexapoda</taxon>
        <taxon>Insecta</taxon>
        <taxon>Pterygota</taxon>
        <taxon>Neoptera</taxon>
        <taxon>Endopterygota</taxon>
        <taxon>Diptera</taxon>
        <taxon>Brachycera</taxon>
        <taxon>Muscomorpha</taxon>
        <taxon>Hippoboscoidea</taxon>
        <taxon>Glossinidae</taxon>
        <taxon>Glossina</taxon>
    </lineage>
</organism>
<dbReference type="InterPro" id="IPR009003">
    <property type="entry name" value="Peptidase_S1_PA"/>
</dbReference>
<evidence type="ECO:0000313" key="2">
    <source>
        <dbReference type="Proteomes" id="UP000078200"/>
    </source>
</evidence>
<dbReference type="VEuPathDB" id="VectorBase:GAUT031440"/>
<dbReference type="STRING" id="7395.A0A1A9VAY0"/>
<proteinExistence type="predicted"/>
<reference evidence="1" key="1">
    <citation type="submission" date="2020-05" db="UniProtKB">
        <authorList>
            <consortium name="EnsemblMetazoa"/>
        </authorList>
    </citation>
    <scope>IDENTIFICATION</scope>
    <source>
        <strain evidence="1">TTRI</strain>
    </source>
</reference>
<dbReference type="SUPFAM" id="SSF50494">
    <property type="entry name" value="Trypsin-like serine proteases"/>
    <property type="match status" value="1"/>
</dbReference>
<keyword evidence="2" id="KW-1185">Reference proteome</keyword>
<name>A0A1A9VAY0_GLOAU</name>
<dbReference type="EnsemblMetazoa" id="GAUT031440-RA">
    <property type="protein sequence ID" value="GAUT031440-PA"/>
    <property type="gene ID" value="GAUT031440"/>
</dbReference>
<dbReference type="InterPro" id="IPR043504">
    <property type="entry name" value="Peptidase_S1_PA_chymotrypsin"/>
</dbReference>
<evidence type="ECO:0000313" key="1">
    <source>
        <dbReference type="EnsemblMetazoa" id="GAUT031440-PA"/>
    </source>
</evidence>
<dbReference type="Gene3D" id="2.40.10.10">
    <property type="entry name" value="Trypsin-like serine proteases"/>
    <property type="match status" value="1"/>
</dbReference>
<accession>A0A1A9VAY0</accession>
<dbReference type="Proteomes" id="UP000078200">
    <property type="component" value="Unassembled WGS sequence"/>
</dbReference>
<dbReference type="AlphaFoldDB" id="A0A1A9VAY0"/>
<sequence>MSFMINLISKVAFTLESYLWRINPNLGTFEIKLNIHKKQKHLISKGTNNVNTLVNPKFTIEQSVAFKARTQHAFTFDKVNFTALKAFKSLACRGDSAGPLMTTQKINGKEVYYVVGVVSYGPRLCGL</sequence>
<protein>
    <submittedName>
        <fullName evidence="1">Uncharacterized protein</fullName>
    </submittedName>
</protein>